<dbReference type="PANTHER" id="PTHR43523:SF2">
    <property type="entry name" value="GLUCOSE-1-PHOSPHATE ADENYLYLTRANSFERASE"/>
    <property type="match status" value="1"/>
</dbReference>
<dbReference type="Proteomes" id="UP000012179">
    <property type="component" value="Chromosome"/>
</dbReference>
<gene>
    <name evidence="5" type="primary">glgC</name>
    <name evidence="8" type="ORF">EBAPG3_008380</name>
</gene>
<evidence type="ECO:0000313" key="9">
    <source>
        <dbReference type="Proteomes" id="UP000012179"/>
    </source>
</evidence>
<keyword evidence="3 5" id="KW-0548">Nucleotidyltransferase</keyword>
<dbReference type="EC" id="2.7.7.27" evidence="5"/>
<dbReference type="InterPro" id="IPR029044">
    <property type="entry name" value="Nucleotide-diphossugar_trans"/>
</dbReference>
<comment type="catalytic activity">
    <reaction evidence="5">
        <text>alpha-D-glucose 1-phosphate + ATP + H(+) = ADP-alpha-D-glucose + diphosphate</text>
        <dbReference type="Rhea" id="RHEA:12120"/>
        <dbReference type="ChEBI" id="CHEBI:15378"/>
        <dbReference type="ChEBI" id="CHEBI:30616"/>
        <dbReference type="ChEBI" id="CHEBI:33019"/>
        <dbReference type="ChEBI" id="CHEBI:57498"/>
        <dbReference type="ChEBI" id="CHEBI:58601"/>
        <dbReference type="EC" id="2.7.7.27"/>
    </reaction>
</comment>
<comment type="pathway">
    <text evidence="5">Glycan biosynthesis; glycogen biosynthesis.</text>
</comment>
<evidence type="ECO:0000259" key="7">
    <source>
        <dbReference type="Pfam" id="PF24894"/>
    </source>
</evidence>
<comment type="subunit">
    <text evidence="5">Homotetramer.</text>
</comment>
<keyword evidence="4 5" id="KW-0320">Glycogen biosynthesis</keyword>
<dbReference type="GO" id="GO:0005978">
    <property type="term" value="P:glycogen biosynthetic process"/>
    <property type="evidence" value="ECO:0007669"/>
    <property type="project" value="UniProtKB-UniRule"/>
</dbReference>
<proteinExistence type="inferred from homology"/>
<keyword evidence="2 5" id="KW-0808">Transferase</keyword>
<dbReference type="Gene3D" id="2.160.10.10">
    <property type="entry name" value="Hexapeptide repeat proteins"/>
    <property type="match status" value="1"/>
</dbReference>
<keyword evidence="5" id="KW-0547">Nucleotide-binding</keyword>
<feature type="domain" description="Nucleotidyl transferase" evidence="6">
    <location>
        <begin position="12"/>
        <end position="279"/>
    </location>
</feature>
<dbReference type="SUPFAM" id="SSF51161">
    <property type="entry name" value="Trimeric LpxA-like enzymes"/>
    <property type="match status" value="1"/>
</dbReference>
<dbReference type="InterPro" id="IPR011004">
    <property type="entry name" value="Trimer_LpxA-like_sf"/>
</dbReference>
<dbReference type="InterPro" id="IPR005835">
    <property type="entry name" value="NTP_transferase_dom"/>
</dbReference>
<evidence type="ECO:0000256" key="1">
    <source>
        <dbReference type="ARBA" id="ARBA00010443"/>
    </source>
</evidence>
<dbReference type="NCBIfam" id="NF002023">
    <property type="entry name" value="PRK00844.1"/>
    <property type="match status" value="1"/>
</dbReference>
<dbReference type="CDD" id="cd02508">
    <property type="entry name" value="ADP_Glucose_PP"/>
    <property type="match status" value="1"/>
</dbReference>
<dbReference type="InterPro" id="IPR023049">
    <property type="entry name" value="GlgC_bac"/>
</dbReference>
<dbReference type="HAMAP" id="MF_00624">
    <property type="entry name" value="GlgC"/>
    <property type="match status" value="1"/>
</dbReference>
<dbReference type="UniPathway" id="UPA00164"/>
<evidence type="ECO:0000313" key="8">
    <source>
        <dbReference type="EMBL" id="ARO87782.1"/>
    </source>
</evidence>
<dbReference type="Gene3D" id="3.90.550.10">
    <property type="entry name" value="Spore Coat Polysaccharide Biosynthesis Protein SpsA, Chain A"/>
    <property type="match status" value="1"/>
</dbReference>
<accession>A0A1W6SPT4</accession>
<dbReference type="EMBL" id="CP021106">
    <property type="protein sequence ID" value="ARO87782.1"/>
    <property type="molecule type" value="Genomic_DNA"/>
</dbReference>
<keyword evidence="5" id="KW-0067">ATP-binding</keyword>
<evidence type="ECO:0000259" key="6">
    <source>
        <dbReference type="Pfam" id="PF00483"/>
    </source>
</evidence>
<dbReference type="CDD" id="cd04651">
    <property type="entry name" value="LbH_G1P_AT_C"/>
    <property type="match status" value="1"/>
</dbReference>
<feature type="domain" description="Glucose-1-phosphate adenylyltransferase/Bifunctional protein GlmU-like C-terminal hexapeptide" evidence="7">
    <location>
        <begin position="309"/>
        <end position="400"/>
    </location>
</feature>
<comment type="similarity">
    <text evidence="1 5">Belongs to the bacterial/plant glucose-1-phosphate adenylyltransferase family.</text>
</comment>
<organism evidence="8 9">
    <name type="scientific">Nitrosospira lacus</name>
    <dbReference type="NCBI Taxonomy" id="1288494"/>
    <lineage>
        <taxon>Bacteria</taxon>
        <taxon>Pseudomonadati</taxon>
        <taxon>Pseudomonadota</taxon>
        <taxon>Betaproteobacteria</taxon>
        <taxon>Nitrosomonadales</taxon>
        <taxon>Nitrosomonadaceae</taxon>
        <taxon>Nitrosospira</taxon>
    </lineage>
</organism>
<keyword evidence="5" id="KW-0119">Carbohydrate metabolism</keyword>
<dbReference type="Pfam" id="PF24894">
    <property type="entry name" value="Hexapep_GlmU"/>
    <property type="match status" value="1"/>
</dbReference>
<sequence length="421" mass="48285">MWERRGRKKVMAFVMAGGEGSRLRPLTTERCKPAVPFGSRYRIVDFVLTNLVNSDIRSIYLLVQYKPQSLIEHIRKAWTISTLFSEQFVTVVPPQMMTEHTLFGGTADAVYQSLNLMDMHRPDLVAVFGADHIYRMDVRQMVRFHCENNADISVAALPVPLEQASNFGIIEADASQRIRDFQEKPEQPKPMPNDSQHAYASMGNYLFNADLLRTALEEAHKEGATDFGHHVLPRLSRSHRVYAYDFSTNVVPDTKPYEEKSYWRDVGTLDTYFEAHRDMLGLKPHFDLFNPQWPIFSSHYQGPTSWVMQGELDNVLLGAANIIRNAKIRNSILRREVMVEPGAQIEDCIIMDYVRIGRGAKLRHVIVDRHNVIPPGAEIGFDPERDREKYHVTEGGLVVVPLGDVRYYSREERRMNAGYSD</sequence>
<feature type="binding site" evidence="5">
    <location>
        <position position="201"/>
    </location>
    <ligand>
        <name>alpha-D-glucose 1-phosphate</name>
        <dbReference type="ChEBI" id="CHEBI:58601"/>
    </ligand>
</feature>
<dbReference type="RefSeq" id="WP_004176462.1">
    <property type="nucleotide sequence ID" value="NZ_CP021106.3"/>
</dbReference>
<keyword evidence="9" id="KW-1185">Reference proteome</keyword>
<dbReference type="InterPro" id="IPR011831">
    <property type="entry name" value="ADP-Glc_PPase"/>
</dbReference>
<evidence type="ECO:0000256" key="3">
    <source>
        <dbReference type="ARBA" id="ARBA00022695"/>
    </source>
</evidence>
<feature type="site" description="Could play a key role in the communication between the regulatory and the substrate sites" evidence="5">
    <location>
        <position position="64"/>
    </location>
</feature>
<feature type="binding site" evidence="5">
    <location>
        <begin position="183"/>
        <end position="184"/>
    </location>
    <ligand>
        <name>alpha-D-glucose 1-phosphate</name>
        <dbReference type="ChEBI" id="CHEBI:58601"/>
    </ligand>
</feature>
<dbReference type="eggNOG" id="COG0448">
    <property type="taxonomic scope" value="Bacteria"/>
</dbReference>
<name>A0A1W6SPT4_9PROT</name>
<dbReference type="KEGG" id="nlc:EBAPG3_008380"/>
<keyword evidence="5" id="KW-0321">Glycogen metabolism</keyword>
<evidence type="ECO:0000256" key="2">
    <source>
        <dbReference type="ARBA" id="ARBA00022679"/>
    </source>
</evidence>
<dbReference type="SUPFAM" id="SSF53448">
    <property type="entry name" value="Nucleotide-diphospho-sugar transferases"/>
    <property type="match status" value="1"/>
</dbReference>
<dbReference type="OrthoDB" id="9801810at2"/>
<feature type="binding site" evidence="5">
    <location>
        <position position="168"/>
    </location>
    <ligand>
        <name>alpha-D-glucose 1-phosphate</name>
        <dbReference type="ChEBI" id="CHEBI:58601"/>
    </ligand>
</feature>
<comment type="caution">
    <text evidence="5">Lacks conserved residue(s) required for the propagation of feature annotation.</text>
</comment>
<dbReference type="Pfam" id="PF00483">
    <property type="entry name" value="NTP_transferase"/>
    <property type="match status" value="1"/>
</dbReference>
<evidence type="ECO:0000256" key="5">
    <source>
        <dbReference type="HAMAP-Rule" id="MF_00624"/>
    </source>
</evidence>
<dbReference type="InterPro" id="IPR056818">
    <property type="entry name" value="GlmU/GlgC-like_hexapep"/>
</dbReference>
<dbReference type="AlphaFoldDB" id="A0A1W6SPT4"/>
<evidence type="ECO:0000256" key="4">
    <source>
        <dbReference type="ARBA" id="ARBA00023056"/>
    </source>
</evidence>
<comment type="function">
    <text evidence="5">Involved in the biosynthesis of ADP-glucose, a building block required for the elongation reactions to produce glycogen. Catalyzes the reaction between ATP and alpha-D-glucose 1-phosphate (G1P) to produce pyrophosphate and ADP-Glc.</text>
</comment>
<reference evidence="8 9" key="1">
    <citation type="journal article" date="2015" name="Int. J. Syst. Evol. Microbiol.">
        <title>Nitrosospira lacus sp. nov., a psychrotolerant, ammonia-oxidizing bacterium from sandy lake sediment.</title>
        <authorList>
            <person name="Urakawa H."/>
            <person name="Garcia J.C."/>
            <person name="Nielsen J.L."/>
            <person name="Le V.Q."/>
            <person name="Kozlowski J.A."/>
            <person name="Stein L.Y."/>
            <person name="Lim C.K."/>
            <person name="Pommerening-Roser A."/>
            <person name="Martens-Habbena W."/>
            <person name="Stahl D.A."/>
            <person name="Klotz M.G."/>
        </authorList>
    </citation>
    <scope>NUCLEOTIDE SEQUENCE [LARGE SCALE GENOMIC DNA]</scope>
    <source>
        <strain evidence="8 9">APG3</strain>
    </source>
</reference>
<dbReference type="PANTHER" id="PTHR43523">
    <property type="entry name" value="GLUCOSE-1-PHOSPHATE ADENYLYLTRANSFERASE-RELATED"/>
    <property type="match status" value="1"/>
</dbReference>
<dbReference type="GO" id="GO:0008878">
    <property type="term" value="F:glucose-1-phosphate adenylyltransferase activity"/>
    <property type="evidence" value="ECO:0007669"/>
    <property type="project" value="UniProtKB-UniRule"/>
</dbReference>
<protein>
    <recommendedName>
        <fullName evidence="5">Glucose-1-phosphate adenylyltransferase</fullName>
        <ecNumber evidence="5">2.7.7.27</ecNumber>
    </recommendedName>
    <alternativeName>
        <fullName evidence="5">ADP-glucose pyrophosphorylase</fullName>
        <shortName evidence="5">ADPGlc PPase</shortName>
    </alternativeName>
    <alternativeName>
        <fullName evidence="5">ADP-glucose synthase</fullName>
    </alternativeName>
</protein>
<dbReference type="GO" id="GO:0005524">
    <property type="term" value="F:ATP binding"/>
    <property type="evidence" value="ECO:0007669"/>
    <property type="project" value="UniProtKB-KW"/>
</dbReference>